<sequence length="1641" mass="179324">MNMFTARVDLETLEEIAEGCSVSVHAIEDVCECTALQMGTMTESMMHLNRYKHSAVFSIAPSVDLERLASALEELVSLNPILRTRIVDTSRRGLLQVVLRERHEVIYSSLPLGEFLEGQKNRSMGLGTPLLHSAFVGGGGGGGKLVLTTHHAIRDETSTVLVLSDLARIYHGQEPEPHVPFKEFVAFCRGIEEHEARAFWADSFKGESAVFPTPRAARTSTTSLSEPFQRQRKELPLPSSVPLSQLPAYIEVAWALTASVYTNAHAVVYGLVFSGRTPSFKSTIGPTAAVVPVQVLVDPSSTVQVLLKERMAARRRLLNHPALQYGLGNIRRVSRDAQVAAGFQTQLNIIPQARPLAADSGVLRMEEAFEVDAQFALSLNCFLHADRVVFEADFDPATLPASQMGRILRQFVFTLSWLLRVPRETTTIRQFSPLNPGDLSEILDWNRNVPDSSDECLHHLFKARARQQPLAPAVVAPDGTLTYGELDAMSDRLAHHLRLRGVVLEKKVPLLFGKTMWSIVSFLGVMKAGGVCVPMDPSHPRQRIQDIITRCHACLVLTSKHTEAIVVDYIQTPAVEHFTVSADSLGALPSHTSSLPPQEEQPSPANAAYILFTSGSTGNPKGVVLEHRNLASTLTHYGRRVGWEANGGCRVLQFSSFVWDTHTFEVFGTLLWGGCVCMPSESQRADIESFICDKAVEWVILTPTVLRTLDAHAPQVATVRTVVSCGEPVDVSAVRDWSSSPSRRFINEYGPCEVSGRCTLTELTIHSPFLESIGKPVDCAVWIVSLQDPTQLASIGTMGEIIVQGPGVARGYLDDEALTTASFVSRPSWLPPDQPRSGRACRFYRTGDTARYNADGSMTFTGRRDGQVKIRGQRFELGEVERALVRSAGVREAVACVQPWRDSGNILTAVLSLDDADSELEGGTGEQPLRQVSVPTGYDLSRRLRGIRDDVAALLPSYMVPEACLVVPGMPLTTSGKLDRASVIAWVQSQDMEAARAAFQPASADDVLTAPASDREKLLQSVWASVLDIPEQGIGRESNFLALGGDSIAAMRAANLLRKRGLVVPLQALVQSSNLAATTNHCEAVTELPRPAAAPLQPDDTPTVQDLRVEGFSSTDIEAVAEATDAQASMVALGELDPHALVLKTGLMFEPGVDRTRIEHACRQVLQHHGVLRTVFVQRGPKLYQVVLKHPRNSQIQPDDDDRSNCQHDDILPRFYVASDSQHSSCYRLRLEIHHALYDAVSLGLVWKDIAAAYAGRKLSDGTSFLEWAGRLARLDHSRAKRFWREALQGSRLTYLVPPRQAPGTIKQVTLRVSLRSLEVPGVTTANLFAAAWALVMGREAGTQDVVFAEILANRYSPSVDVDQEHVLGPCMNTNPVRARFDSSMTFIAVATRLQEQSLAAAPFAYLGYRTIQKDCTDWPLDSLFGSVVNFQSPRAVGNEDFDLGDSATARVMPPAASPPSSSSALWTIARPADGELVVIFNFSSAAFDEAKVRGFAEEVRELLETKPTDISPWTSEARNGSPSPVPERPVPAVSSSTPPNARQNLLDEAPEEVRLVALEAWRAVGLEIKEDNAPLFACGGDTVTALLLSLQYRQQGYDLSIRDVLTHPSRKAQAQFLCHKCQNGGLKGDLAKGTGLTRKA</sequence>
<dbReference type="InterPro" id="IPR001242">
    <property type="entry name" value="Condensation_dom"/>
</dbReference>
<dbReference type="InterPro" id="IPR023213">
    <property type="entry name" value="CAT-like_dom_sf"/>
</dbReference>
<dbReference type="Gene3D" id="1.10.1200.10">
    <property type="entry name" value="ACP-like"/>
    <property type="match status" value="1"/>
</dbReference>
<dbReference type="InterPro" id="IPR009081">
    <property type="entry name" value="PP-bd_ACP"/>
</dbReference>
<dbReference type="GO" id="GO:0043041">
    <property type="term" value="P:amino acid activation for nonribosomal peptide biosynthetic process"/>
    <property type="evidence" value="ECO:0007669"/>
    <property type="project" value="TreeGrafter"/>
</dbReference>
<dbReference type="GO" id="GO:0016874">
    <property type="term" value="F:ligase activity"/>
    <property type="evidence" value="ECO:0007669"/>
    <property type="project" value="UniProtKB-KW"/>
</dbReference>
<dbReference type="InterPro" id="IPR045851">
    <property type="entry name" value="AMP-bd_C_sf"/>
</dbReference>
<gene>
    <name evidence="6" type="ORF">CDEST_07753</name>
</gene>
<dbReference type="Gene3D" id="3.30.559.10">
    <property type="entry name" value="Chloramphenicol acetyltransferase-like domain"/>
    <property type="match status" value="2"/>
</dbReference>
<dbReference type="SUPFAM" id="SSF56801">
    <property type="entry name" value="Acetyl-CoA synthetase-like"/>
    <property type="match status" value="1"/>
</dbReference>
<dbReference type="EMBL" id="CP137309">
    <property type="protein sequence ID" value="WQF82739.1"/>
    <property type="molecule type" value="Genomic_DNA"/>
</dbReference>
<dbReference type="Gene3D" id="3.40.50.12780">
    <property type="entry name" value="N-terminal domain of ligase-like"/>
    <property type="match status" value="1"/>
</dbReference>
<dbReference type="Pfam" id="PF00550">
    <property type="entry name" value="PP-binding"/>
    <property type="match status" value="1"/>
</dbReference>
<dbReference type="PROSITE" id="PS00012">
    <property type="entry name" value="PHOSPHOPANTETHEINE"/>
    <property type="match status" value="1"/>
</dbReference>
<keyword evidence="3" id="KW-0436">Ligase</keyword>
<feature type="compositionally biased region" description="Polar residues" evidence="4">
    <location>
        <begin position="1512"/>
        <end position="1523"/>
    </location>
</feature>
<dbReference type="InterPro" id="IPR020845">
    <property type="entry name" value="AMP-binding_CS"/>
</dbReference>
<feature type="domain" description="Carrier" evidence="5">
    <location>
        <begin position="1010"/>
        <end position="1086"/>
    </location>
</feature>
<dbReference type="GO" id="GO:0031177">
    <property type="term" value="F:phosphopantetheine binding"/>
    <property type="evidence" value="ECO:0007669"/>
    <property type="project" value="TreeGrafter"/>
</dbReference>
<dbReference type="Gene3D" id="3.30.300.30">
    <property type="match status" value="1"/>
</dbReference>
<dbReference type="GeneID" id="87944256"/>
<dbReference type="Gene3D" id="3.30.559.30">
    <property type="entry name" value="Nonribosomal peptide synthetase, condensation domain"/>
    <property type="match status" value="2"/>
</dbReference>
<keyword evidence="7" id="KW-1185">Reference proteome</keyword>
<protein>
    <submittedName>
        <fullName evidence="6">AMP-dependent synthetase/ligase domain, Condensation domain, AMP-binding, ANL</fullName>
    </submittedName>
</protein>
<dbReference type="Pfam" id="PF00501">
    <property type="entry name" value="AMP-binding"/>
    <property type="match status" value="1"/>
</dbReference>
<dbReference type="InterPro" id="IPR042099">
    <property type="entry name" value="ANL_N_sf"/>
</dbReference>
<dbReference type="InterPro" id="IPR000873">
    <property type="entry name" value="AMP-dep_synth/lig_dom"/>
</dbReference>
<evidence type="ECO:0000256" key="3">
    <source>
        <dbReference type="ARBA" id="ARBA00022598"/>
    </source>
</evidence>
<dbReference type="SUPFAM" id="SSF47336">
    <property type="entry name" value="ACP-like"/>
    <property type="match status" value="2"/>
</dbReference>
<dbReference type="PANTHER" id="PTHR45527:SF16">
    <property type="entry name" value="NONRIBOSOMAL PEPTIDE SYNTHASE ATNA-RELATED"/>
    <property type="match status" value="1"/>
</dbReference>
<dbReference type="GO" id="GO:0044550">
    <property type="term" value="P:secondary metabolite biosynthetic process"/>
    <property type="evidence" value="ECO:0007669"/>
    <property type="project" value="TreeGrafter"/>
</dbReference>
<name>A0AAX4IHJ5_9PEZI</name>
<dbReference type="NCBIfam" id="TIGR01733">
    <property type="entry name" value="AA-adenyl-dom"/>
    <property type="match status" value="1"/>
</dbReference>
<organism evidence="6 7">
    <name type="scientific">Colletotrichum destructivum</name>
    <dbReference type="NCBI Taxonomy" id="34406"/>
    <lineage>
        <taxon>Eukaryota</taxon>
        <taxon>Fungi</taxon>
        <taxon>Dikarya</taxon>
        <taxon>Ascomycota</taxon>
        <taxon>Pezizomycotina</taxon>
        <taxon>Sordariomycetes</taxon>
        <taxon>Hypocreomycetidae</taxon>
        <taxon>Glomerellales</taxon>
        <taxon>Glomerellaceae</taxon>
        <taxon>Colletotrichum</taxon>
        <taxon>Colletotrichum destructivum species complex</taxon>
    </lineage>
</organism>
<reference evidence="7" key="1">
    <citation type="journal article" date="2023" name="bioRxiv">
        <title>Complete genome of the Medicago anthracnose fungus, Colletotrichum destructivum, reveals a mini-chromosome-like region within a core chromosome.</title>
        <authorList>
            <person name="Lapalu N."/>
            <person name="Simon A."/>
            <person name="Lu A."/>
            <person name="Plaumann P.-L."/>
            <person name="Amselem J."/>
            <person name="Pigne S."/>
            <person name="Auger A."/>
            <person name="Koch C."/>
            <person name="Dallery J.-F."/>
            <person name="O'Connell R.J."/>
        </authorList>
    </citation>
    <scope>NUCLEOTIDE SEQUENCE [LARGE SCALE GENOMIC DNA]</scope>
    <source>
        <strain evidence="7">CBS 520.97</strain>
    </source>
</reference>
<dbReference type="PROSITE" id="PS50075">
    <property type="entry name" value="CARRIER"/>
    <property type="match status" value="1"/>
</dbReference>
<dbReference type="Pfam" id="PF00668">
    <property type="entry name" value="Condensation"/>
    <property type="match status" value="2"/>
</dbReference>
<accession>A0AAX4IHJ5</accession>
<dbReference type="PROSITE" id="PS00455">
    <property type="entry name" value="AMP_BINDING"/>
    <property type="match status" value="1"/>
</dbReference>
<dbReference type="InterPro" id="IPR010071">
    <property type="entry name" value="AA_adenyl_dom"/>
</dbReference>
<dbReference type="GO" id="GO:0005737">
    <property type="term" value="C:cytoplasm"/>
    <property type="evidence" value="ECO:0007669"/>
    <property type="project" value="TreeGrafter"/>
</dbReference>
<evidence type="ECO:0000313" key="7">
    <source>
        <dbReference type="Proteomes" id="UP001322277"/>
    </source>
</evidence>
<dbReference type="SUPFAM" id="SSF52777">
    <property type="entry name" value="CoA-dependent acyltransferases"/>
    <property type="match status" value="4"/>
</dbReference>
<evidence type="ECO:0000256" key="4">
    <source>
        <dbReference type="SAM" id="MobiDB-lite"/>
    </source>
</evidence>
<dbReference type="PANTHER" id="PTHR45527">
    <property type="entry name" value="NONRIBOSOMAL PEPTIDE SYNTHETASE"/>
    <property type="match status" value="1"/>
</dbReference>
<dbReference type="Proteomes" id="UP001322277">
    <property type="component" value="Chromosome 5"/>
</dbReference>
<dbReference type="CDD" id="cd05918">
    <property type="entry name" value="A_NRPS_SidN3_like"/>
    <property type="match status" value="1"/>
</dbReference>
<evidence type="ECO:0000256" key="1">
    <source>
        <dbReference type="ARBA" id="ARBA00022450"/>
    </source>
</evidence>
<keyword evidence="1" id="KW-0596">Phosphopantetheine</keyword>
<feature type="region of interest" description="Disordered" evidence="4">
    <location>
        <begin position="1508"/>
        <end position="1542"/>
    </location>
</feature>
<dbReference type="KEGG" id="cdet:87944256"/>
<dbReference type="RefSeq" id="XP_062779963.1">
    <property type="nucleotide sequence ID" value="XM_062923912.1"/>
</dbReference>
<dbReference type="InterPro" id="IPR036736">
    <property type="entry name" value="ACP-like_sf"/>
</dbReference>
<evidence type="ECO:0000259" key="5">
    <source>
        <dbReference type="PROSITE" id="PS50075"/>
    </source>
</evidence>
<keyword evidence="2" id="KW-0597">Phosphoprotein</keyword>
<dbReference type="InterPro" id="IPR006162">
    <property type="entry name" value="Ppantetheine_attach_site"/>
</dbReference>
<evidence type="ECO:0000256" key="2">
    <source>
        <dbReference type="ARBA" id="ARBA00022553"/>
    </source>
</evidence>
<proteinExistence type="predicted"/>
<evidence type="ECO:0000313" key="6">
    <source>
        <dbReference type="EMBL" id="WQF82739.1"/>
    </source>
</evidence>